<dbReference type="EMBL" id="JACGWK010000012">
    <property type="protein sequence ID" value="KAL0322724.1"/>
    <property type="molecule type" value="Genomic_DNA"/>
</dbReference>
<reference evidence="3" key="2">
    <citation type="journal article" date="2024" name="Plant">
        <title>Genomic evolution and insights into agronomic trait innovations of Sesamum species.</title>
        <authorList>
            <person name="Miao H."/>
            <person name="Wang L."/>
            <person name="Qu L."/>
            <person name="Liu H."/>
            <person name="Sun Y."/>
            <person name="Le M."/>
            <person name="Wang Q."/>
            <person name="Wei S."/>
            <person name="Zheng Y."/>
            <person name="Lin W."/>
            <person name="Duan Y."/>
            <person name="Cao H."/>
            <person name="Xiong S."/>
            <person name="Wang X."/>
            <person name="Wei L."/>
            <person name="Li C."/>
            <person name="Ma Q."/>
            <person name="Ju M."/>
            <person name="Zhao R."/>
            <person name="Li G."/>
            <person name="Mu C."/>
            <person name="Tian Q."/>
            <person name="Mei H."/>
            <person name="Zhang T."/>
            <person name="Gao T."/>
            <person name="Zhang H."/>
        </authorList>
    </citation>
    <scope>NUCLEOTIDE SEQUENCE</scope>
    <source>
        <strain evidence="3">G01</strain>
    </source>
</reference>
<name>A0AAW2LUD3_9LAMI</name>
<organism evidence="3">
    <name type="scientific">Sesamum angustifolium</name>
    <dbReference type="NCBI Taxonomy" id="2727405"/>
    <lineage>
        <taxon>Eukaryota</taxon>
        <taxon>Viridiplantae</taxon>
        <taxon>Streptophyta</taxon>
        <taxon>Embryophyta</taxon>
        <taxon>Tracheophyta</taxon>
        <taxon>Spermatophyta</taxon>
        <taxon>Magnoliopsida</taxon>
        <taxon>eudicotyledons</taxon>
        <taxon>Gunneridae</taxon>
        <taxon>Pentapetalae</taxon>
        <taxon>asterids</taxon>
        <taxon>lamiids</taxon>
        <taxon>Lamiales</taxon>
        <taxon>Pedaliaceae</taxon>
        <taxon>Sesamum</taxon>
    </lineage>
</organism>
<evidence type="ECO:0000313" key="3">
    <source>
        <dbReference type="EMBL" id="KAL0322724.1"/>
    </source>
</evidence>
<dbReference type="PANTHER" id="PTHR46328:SF8">
    <property type="entry name" value="PROTEIN FAR1-RELATED SEQUENCE 2-LIKE"/>
    <property type="match status" value="1"/>
</dbReference>
<keyword evidence="1" id="KW-0175">Coiled coil</keyword>
<proteinExistence type="predicted"/>
<evidence type="ECO:0000256" key="1">
    <source>
        <dbReference type="SAM" id="Coils"/>
    </source>
</evidence>
<evidence type="ECO:0000259" key="2">
    <source>
        <dbReference type="Pfam" id="PF03101"/>
    </source>
</evidence>
<dbReference type="PANTHER" id="PTHR46328">
    <property type="entry name" value="FAR-RED IMPAIRED RESPONSIVE (FAR1) FAMILY PROTEIN-RELATED"/>
    <property type="match status" value="1"/>
</dbReference>
<accession>A0AAW2LUD3</accession>
<dbReference type="Pfam" id="PF03101">
    <property type="entry name" value="FAR1"/>
    <property type="match status" value="1"/>
</dbReference>
<feature type="domain" description="FAR1" evidence="2">
    <location>
        <begin position="91"/>
        <end position="125"/>
    </location>
</feature>
<dbReference type="InterPro" id="IPR004330">
    <property type="entry name" value="FAR1_DNA_bnd_dom"/>
</dbReference>
<protein>
    <submittedName>
        <fullName evidence="3">Protein FAR1-RELATED SEQUENCE 5</fullName>
    </submittedName>
</protein>
<dbReference type="AlphaFoldDB" id="A0AAW2LUD3"/>
<reference evidence="3" key="1">
    <citation type="submission" date="2020-06" db="EMBL/GenBank/DDBJ databases">
        <authorList>
            <person name="Li T."/>
            <person name="Hu X."/>
            <person name="Zhang T."/>
            <person name="Song X."/>
            <person name="Zhang H."/>
            <person name="Dai N."/>
            <person name="Sheng W."/>
            <person name="Hou X."/>
            <person name="Wei L."/>
        </authorList>
    </citation>
    <scope>NUCLEOTIDE SEQUENCE</scope>
    <source>
        <strain evidence="3">G01</strain>
        <tissue evidence="3">Leaf</tissue>
    </source>
</reference>
<gene>
    <name evidence="3" type="ORF">Sangu_1891700</name>
</gene>
<comment type="caution">
    <text evidence="3">The sequence shown here is derived from an EMBL/GenBank/DDBJ whole genome shotgun (WGS) entry which is preliminary data.</text>
</comment>
<sequence>MIKCHGWADVVQHFLPVDVEDRLDGGGKEMIEGSVMADLTSCQVDRKGEPYEGMIFESEAAARAYYDEYAGRAGFLTRVLSSRSLSNETGEKRRDGCTAMLLVKKESAGRWIVRKFVRDHNHPLVVSLPKRRHTFDEKDKRIQELTAELRVKKRLSAAYREQLLILMKDVENHNDHLTSKVQIIRNNLKELEARRQELLNHNKTSS</sequence>
<feature type="coiled-coil region" evidence="1">
    <location>
        <begin position="142"/>
        <end position="201"/>
    </location>
</feature>